<evidence type="ECO:0000313" key="1">
    <source>
        <dbReference type="EMBL" id="VGO17616.1"/>
    </source>
</evidence>
<accession>A0A6C2UEH5</accession>
<organism evidence="1 2">
    <name type="scientific">Pontiella desulfatans</name>
    <dbReference type="NCBI Taxonomy" id="2750659"/>
    <lineage>
        <taxon>Bacteria</taxon>
        <taxon>Pseudomonadati</taxon>
        <taxon>Kiritimatiellota</taxon>
        <taxon>Kiritimatiellia</taxon>
        <taxon>Kiritimatiellales</taxon>
        <taxon>Pontiellaceae</taxon>
        <taxon>Pontiella</taxon>
    </lineage>
</organism>
<keyword evidence="2" id="KW-1185">Reference proteome</keyword>
<gene>
    <name evidence="1" type="ORF">PDESU_06217</name>
</gene>
<sequence>MGQEAPSAFQQKAIGEKVGNCTSIQRVEIVDIGVFEGEAA</sequence>
<dbReference type="Proteomes" id="UP000366872">
    <property type="component" value="Unassembled WGS sequence"/>
</dbReference>
<evidence type="ECO:0000313" key="2">
    <source>
        <dbReference type="Proteomes" id="UP000366872"/>
    </source>
</evidence>
<reference evidence="1 2" key="1">
    <citation type="submission" date="2019-04" db="EMBL/GenBank/DDBJ databases">
        <authorList>
            <person name="Van Vliet M D."/>
        </authorList>
    </citation>
    <scope>NUCLEOTIDE SEQUENCE [LARGE SCALE GENOMIC DNA]</scope>
    <source>
        <strain evidence="1 2">F1</strain>
    </source>
</reference>
<dbReference type="AlphaFoldDB" id="A0A6C2UEH5"/>
<dbReference type="EMBL" id="CAAHFG010000005">
    <property type="protein sequence ID" value="VGO17616.1"/>
    <property type="molecule type" value="Genomic_DNA"/>
</dbReference>
<name>A0A6C2UEH5_PONDE</name>
<proteinExistence type="predicted"/>
<protein>
    <submittedName>
        <fullName evidence="1">Uncharacterized protein</fullName>
    </submittedName>
</protein>